<reference evidence="2" key="1">
    <citation type="journal article" date="2019" name="Environ. Microbiol.">
        <title>Fungal ecological strategies reflected in gene transcription - a case study of two litter decomposers.</title>
        <authorList>
            <person name="Barbi F."/>
            <person name="Kohler A."/>
            <person name="Barry K."/>
            <person name="Baskaran P."/>
            <person name="Daum C."/>
            <person name="Fauchery L."/>
            <person name="Ihrmark K."/>
            <person name="Kuo A."/>
            <person name="LaButti K."/>
            <person name="Lipzen A."/>
            <person name="Morin E."/>
            <person name="Grigoriev I.V."/>
            <person name="Henrissat B."/>
            <person name="Lindahl B."/>
            <person name="Martin F."/>
        </authorList>
    </citation>
    <scope>NUCLEOTIDE SEQUENCE</scope>
    <source>
        <strain evidence="2">JB14</strain>
    </source>
</reference>
<dbReference type="AlphaFoldDB" id="A0A6A4HIP1"/>
<dbReference type="EMBL" id="ML769499">
    <property type="protein sequence ID" value="KAE9397308.1"/>
    <property type="molecule type" value="Genomic_DNA"/>
</dbReference>
<feature type="domain" description="Retrovirus-related Pol polyprotein from transposon TNT 1-94-like beta-barrel" evidence="1">
    <location>
        <begin position="348"/>
        <end position="412"/>
    </location>
</feature>
<evidence type="ECO:0000259" key="1">
    <source>
        <dbReference type="Pfam" id="PF22936"/>
    </source>
</evidence>
<dbReference type="InterPro" id="IPR054722">
    <property type="entry name" value="PolX-like_BBD"/>
</dbReference>
<gene>
    <name evidence="2" type="ORF">BT96DRAFT_995907</name>
</gene>
<organism evidence="2 3">
    <name type="scientific">Gymnopus androsaceus JB14</name>
    <dbReference type="NCBI Taxonomy" id="1447944"/>
    <lineage>
        <taxon>Eukaryota</taxon>
        <taxon>Fungi</taxon>
        <taxon>Dikarya</taxon>
        <taxon>Basidiomycota</taxon>
        <taxon>Agaricomycotina</taxon>
        <taxon>Agaricomycetes</taxon>
        <taxon>Agaricomycetidae</taxon>
        <taxon>Agaricales</taxon>
        <taxon>Marasmiineae</taxon>
        <taxon>Omphalotaceae</taxon>
        <taxon>Gymnopus</taxon>
    </lineage>
</organism>
<evidence type="ECO:0000313" key="3">
    <source>
        <dbReference type="Proteomes" id="UP000799118"/>
    </source>
</evidence>
<dbReference type="Proteomes" id="UP000799118">
    <property type="component" value="Unassembled WGS sequence"/>
</dbReference>
<evidence type="ECO:0000313" key="2">
    <source>
        <dbReference type="EMBL" id="KAE9397308.1"/>
    </source>
</evidence>
<accession>A0A6A4HIP1</accession>
<dbReference type="OrthoDB" id="3035098at2759"/>
<proteinExistence type="predicted"/>
<protein>
    <recommendedName>
        <fullName evidence="1">Retrovirus-related Pol polyprotein from transposon TNT 1-94-like beta-barrel domain-containing protein</fullName>
    </recommendedName>
</protein>
<keyword evidence="3" id="KW-1185">Reference proteome</keyword>
<dbReference type="Pfam" id="PF22936">
    <property type="entry name" value="Pol_BBD"/>
    <property type="match status" value="1"/>
</dbReference>
<sequence>MLNSGGNMLPFIINKELKLCGHENYKSWKQQMLIQEKPRGLNIYWEGRAVVITHTTITTTPTSSTPTTTKKSAINDLNPSTLEFELCESVALSSILGNIIDIDGARIKEEWSSNKVWKYLEMRTIAKRELPNARFINGTKVAGEGGYIEKLQGLQKKGSRCSWDVITTPLHKEKELETIITDLTIHGKQLISQGKLDGKPESIVPKGDSVQALHATIAALQADTSLSKVNGPRPRFSNDICSNTTCPQPRGHTIQKCWSLGGGIQRQYPAWWKGKQDIPLPPGALPPSAHLAWMTNQGGVIPGRHYALMAKADPINLEAIIHTNKPSIDQITMITTKVPDTMSSVSFTDSGATTHFFKSCSIFTNYKEVSNTMGLSAKEGTGFHIAGSGNVSIRVIHNGEQNTLTFRDALHTHQTSVQTSYPSANLIG</sequence>
<name>A0A6A4HIP1_9AGAR</name>